<dbReference type="OrthoDB" id="9794628at2"/>
<dbReference type="NCBIfam" id="TIGR00377">
    <property type="entry name" value="ant_ant_sig"/>
    <property type="match status" value="1"/>
</dbReference>
<comment type="similarity">
    <text evidence="1 2">Belongs to the anti-sigma-factor antagonist family.</text>
</comment>
<organism evidence="4 5">
    <name type="scientific">Schinkia azotoformans MEV2011</name>
    <dbReference type="NCBI Taxonomy" id="1348973"/>
    <lineage>
        <taxon>Bacteria</taxon>
        <taxon>Bacillati</taxon>
        <taxon>Bacillota</taxon>
        <taxon>Bacilli</taxon>
        <taxon>Bacillales</taxon>
        <taxon>Bacillaceae</taxon>
        <taxon>Calidifontibacillus/Schinkia group</taxon>
        <taxon>Schinkia</taxon>
    </lineage>
</organism>
<name>A0A072NNT1_SCHAZ</name>
<evidence type="ECO:0000256" key="2">
    <source>
        <dbReference type="RuleBase" id="RU003749"/>
    </source>
</evidence>
<evidence type="ECO:0000259" key="3">
    <source>
        <dbReference type="PROSITE" id="PS50801"/>
    </source>
</evidence>
<dbReference type="SUPFAM" id="SSF52091">
    <property type="entry name" value="SpoIIaa-like"/>
    <property type="match status" value="1"/>
</dbReference>
<protein>
    <recommendedName>
        <fullName evidence="2">Anti-sigma factor antagonist</fullName>
    </recommendedName>
</protein>
<dbReference type="PROSITE" id="PS50801">
    <property type="entry name" value="STAS"/>
    <property type="match status" value="1"/>
</dbReference>
<evidence type="ECO:0000313" key="5">
    <source>
        <dbReference type="Proteomes" id="UP000027936"/>
    </source>
</evidence>
<dbReference type="InterPro" id="IPR003658">
    <property type="entry name" value="Anti-sigma_ant"/>
</dbReference>
<dbReference type="Gene3D" id="3.30.750.24">
    <property type="entry name" value="STAS domain"/>
    <property type="match status" value="1"/>
</dbReference>
<dbReference type="AlphaFoldDB" id="A0A072NNT1"/>
<comment type="caution">
    <text evidence="4">The sequence shown here is derived from an EMBL/GenBank/DDBJ whole genome shotgun (WGS) entry which is preliminary data.</text>
</comment>
<accession>A0A072NNT1</accession>
<gene>
    <name evidence="4" type="ORF">M670_01462</name>
</gene>
<dbReference type="Pfam" id="PF01740">
    <property type="entry name" value="STAS"/>
    <property type="match status" value="1"/>
</dbReference>
<evidence type="ECO:0000256" key="1">
    <source>
        <dbReference type="ARBA" id="ARBA00009013"/>
    </source>
</evidence>
<dbReference type="InterPro" id="IPR002645">
    <property type="entry name" value="STAS_dom"/>
</dbReference>
<dbReference type="EMBL" id="JJRY01000004">
    <property type="protein sequence ID" value="KEF39076.1"/>
    <property type="molecule type" value="Genomic_DNA"/>
</dbReference>
<proteinExistence type="inferred from homology"/>
<sequence length="101" mass="11298">MSFQINAKADEVFVTLEKEVYVEQASNFREALMPYLNNGYKNFTLDVSSLTYIDSSGLGVLIGIQKRAMSNGGKVVIKGLNGQVKELFELTRLTKIFEIVD</sequence>
<dbReference type="PANTHER" id="PTHR33495">
    <property type="entry name" value="ANTI-SIGMA FACTOR ANTAGONIST TM_1081-RELATED-RELATED"/>
    <property type="match status" value="1"/>
</dbReference>
<dbReference type="RefSeq" id="WP_003329198.1">
    <property type="nucleotide sequence ID" value="NZ_JJRY01000004.1"/>
</dbReference>
<dbReference type="CDD" id="cd07043">
    <property type="entry name" value="STAS_anti-anti-sigma_factors"/>
    <property type="match status" value="1"/>
</dbReference>
<reference evidence="4 5" key="1">
    <citation type="submission" date="2014-04" db="EMBL/GenBank/DDBJ databases">
        <title>Draft genome sequence of Bacillus azotoformans MEV2011, a (co-) denitrifying strain unable to grow in the presence of oxygen.</title>
        <authorList>
            <person name="Nielsen M."/>
            <person name="Schreiber L."/>
            <person name="Finster K."/>
            <person name="Schramm A."/>
        </authorList>
    </citation>
    <scope>NUCLEOTIDE SEQUENCE [LARGE SCALE GENOMIC DNA]</scope>
    <source>
        <strain evidence="4 5">MEV2011</strain>
    </source>
</reference>
<feature type="domain" description="STAS" evidence="3">
    <location>
        <begin position="1"/>
        <end position="101"/>
    </location>
</feature>
<dbReference type="InterPro" id="IPR036513">
    <property type="entry name" value="STAS_dom_sf"/>
</dbReference>
<dbReference type="GO" id="GO:0043856">
    <property type="term" value="F:anti-sigma factor antagonist activity"/>
    <property type="evidence" value="ECO:0007669"/>
    <property type="project" value="InterPro"/>
</dbReference>
<dbReference type="PATRIC" id="fig|1348973.3.peg.1429"/>
<evidence type="ECO:0000313" key="4">
    <source>
        <dbReference type="EMBL" id="KEF39076.1"/>
    </source>
</evidence>
<dbReference type="Proteomes" id="UP000027936">
    <property type="component" value="Unassembled WGS sequence"/>
</dbReference>